<accession>A0A175YL18</accession>
<gene>
    <name evidence="1" type="ORF">DCAR_028431</name>
    <name evidence="2" type="ORF">DCAR_0831118</name>
</gene>
<evidence type="ECO:0000313" key="3">
    <source>
        <dbReference type="Proteomes" id="UP000077755"/>
    </source>
</evidence>
<evidence type="ECO:0000313" key="2">
    <source>
        <dbReference type="EMBL" id="WOH11628.1"/>
    </source>
</evidence>
<name>A0A175YL18_DAUCS</name>
<reference evidence="2" key="2">
    <citation type="submission" date="2022-03" db="EMBL/GenBank/DDBJ databases">
        <title>Draft title - Genomic analysis of global carrot germplasm unveils the trajectory of domestication and the origin of high carotenoid orange carrot.</title>
        <authorList>
            <person name="Iorizzo M."/>
            <person name="Ellison S."/>
            <person name="Senalik D."/>
            <person name="Macko-Podgorni A."/>
            <person name="Grzebelus D."/>
            <person name="Bostan H."/>
            <person name="Rolling W."/>
            <person name="Curaba J."/>
            <person name="Simon P."/>
        </authorList>
    </citation>
    <scope>NUCLEOTIDE SEQUENCE</scope>
    <source>
        <tissue evidence="2">Leaf</tissue>
    </source>
</reference>
<dbReference type="EMBL" id="CP093350">
    <property type="protein sequence ID" value="WOH11628.1"/>
    <property type="molecule type" value="Genomic_DNA"/>
</dbReference>
<proteinExistence type="predicted"/>
<sequence>MVRELLYNHQFSMIQWLGSMQLSDFHDPVFRIKIIKIFAPLRHNICRKELGMSYDSPTSTIFAGRRHDV</sequence>
<keyword evidence="3" id="KW-1185">Reference proteome</keyword>
<evidence type="ECO:0000313" key="1">
    <source>
        <dbReference type="EMBL" id="KZM84275.1"/>
    </source>
</evidence>
<dbReference type="Gramene" id="KZM84275">
    <property type="protein sequence ID" value="KZM84275"/>
    <property type="gene ID" value="DCAR_028431"/>
</dbReference>
<protein>
    <submittedName>
        <fullName evidence="1">Uncharacterized protein</fullName>
    </submittedName>
</protein>
<organism evidence="1">
    <name type="scientific">Daucus carota subsp. sativus</name>
    <name type="common">Carrot</name>
    <dbReference type="NCBI Taxonomy" id="79200"/>
    <lineage>
        <taxon>Eukaryota</taxon>
        <taxon>Viridiplantae</taxon>
        <taxon>Streptophyta</taxon>
        <taxon>Embryophyta</taxon>
        <taxon>Tracheophyta</taxon>
        <taxon>Spermatophyta</taxon>
        <taxon>Magnoliopsida</taxon>
        <taxon>eudicotyledons</taxon>
        <taxon>Gunneridae</taxon>
        <taxon>Pentapetalae</taxon>
        <taxon>asterids</taxon>
        <taxon>campanulids</taxon>
        <taxon>Apiales</taxon>
        <taxon>Apiaceae</taxon>
        <taxon>Apioideae</taxon>
        <taxon>Scandiceae</taxon>
        <taxon>Daucinae</taxon>
        <taxon>Daucus</taxon>
        <taxon>Daucus sect. Daucus</taxon>
    </lineage>
</organism>
<dbReference type="EMBL" id="LNRQ01000008">
    <property type="protein sequence ID" value="KZM84275.1"/>
    <property type="molecule type" value="Genomic_DNA"/>
</dbReference>
<dbReference type="Proteomes" id="UP000077755">
    <property type="component" value="Chromosome 8"/>
</dbReference>
<reference evidence="1" key="1">
    <citation type="journal article" date="2016" name="Nat. Genet.">
        <title>A high-quality carrot genome assembly provides new insights into carotenoid accumulation and asterid genome evolution.</title>
        <authorList>
            <person name="Iorizzo M."/>
            <person name="Ellison S."/>
            <person name="Senalik D."/>
            <person name="Zeng P."/>
            <person name="Satapoomin P."/>
            <person name="Huang J."/>
            <person name="Bowman M."/>
            <person name="Iovene M."/>
            <person name="Sanseverino W."/>
            <person name="Cavagnaro P."/>
            <person name="Yildiz M."/>
            <person name="Macko-Podgorni A."/>
            <person name="Moranska E."/>
            <person name="Grzebelus E."/>
            <person name="Grzebelus D."/>
            <person name="Ashrafi H."/>
            <person name="Zheng Z."/>
            <person name="Cheng S."/>
            <person name="Spooner D."/>
            <person name="Van Deynze A."/>
            <person name="Simon P."/>
        </authorList>
    </citation>
    <scope>NUCLEOTIDE SEQUENCE [LARGE SCALE GENOMIC DNA]</scope>
    <source>
        <tissue evidence="1">Leaf</tissue>
    </source>
</reference>
<dbReference type="AlphaFoldDB" id="A0A175YL18"/>